<feature type="compositionally biased region" description="Polar residues" evidence="2">
    <location>
        <begin position="25"/>
        <end position="43"/>
    </location>
</feature>
<protein>
    <submittedName>
        <fullName evidence="3">Uncharacterized protein</fullName>
    </submittedName>
</protein>
<evidence type="ECO:0000313" key="3">
    <source>
        <dbReference type="EMBL" id="EJU01778.1"/>
    </source>
</evidence>
<evidence type="ECO:0000256" key="1">
    <source>
        <dbReference type="SAM" id="Coils"/>
    </source>
</evidence>
<proteinExistence type="predicted"/>
<name>M5GCH5_DACPD</name>
<evidence type="ECO:0000313" key="4">
    <source>
        <dbReference type="Proteomes" id="UP000030653"/>
    </source>
</evidence>
<dbReference type="HOGENOM" id="CLU_1578477_0_0_1"/>
<accession>M5GCH5</accession>
<gene>
    <name evidence="3" type="ORF">DACRYDRAFT_15796</name>
</gene>
<dbReference type="AlphaFoldDB" id="M5GCH5"/>
<evidence type="ECO:0000256" key="2">
    <source>
        <dbReference type="SAM" id="MobiDB-lite"/>
    </source>
</evidence>
<sequence>MVEFYDSPVLIFLFYYYSAEAGSSSTSLPAKQQANHASVSTQTEESEPPREPDDDTSKDIDALHAVVCGAQTRLHQLSRELENRRSQAQESIQKRKGLLSQMEKERAAKGKGKKRALTPDAEEETYREYLKTKLKRYEDEKEKIREGIVKIQKENKVFDQALQEMLEKD</sequence>
<organism evidence="3 4">
    <name type="scientific">Dacryopinax primogenitus (strain DJM 731)</name>
    <name type="common">Brown rot fungus</name>
    <dbReference type="NCBI Taxonomy" id="1858805"/>
    <lineage>
        <taxon>Eukaryota</taxon>
        <taxon>Fungi</taxon>
        <taxon>Dikarya</taxon>
        <taxon>Basidiomycota</taxon>
        <taxon>Agaricomycotina</taxon>
        <taxon>Dacrymycetes</taxon>
        <taxon>Dacrymycetales</taxon>
        <taxon>Dacrymycetaceae</taxon>
        <taxon>Dacryopinax</taxon>
    </lineage>
</organism>
<feature type="region of interest" description="Disordered" evidence="2">
    <location>
        <begin position="25"/>
        <end position="61"/>
    </location>
</feature>
<feature type="coiled-coil region" evidence="1">
    <location>
        <begin position="127"/>
        <end position="154"/>
    </location>
</feature>
<feature type="region of interest" description="Disordered" evidence="2">
    <location>
        <begin position="81"/>
        <end position="120"/>
    </location>
</feature>
<keyword evidence="1" id="KW-0175">Coiled coil</keyword>
<feature type="compositionally biased region" description="Basic and acidic residues" evidence="2">
    <location>
        <begin position="47"/>
        <end position="61"/>
    </location>
</feature>
<dbReference type="EMBL" id="JH795863">
    <property type="protein sequence ID" value="EJU01778.1"/>
    <property type="molecule type" value="Genomic_DNA"/>
</dbReference>
<dbReference type="Proteomes" id="UP000030653">
    <property type="component" value="Unassembled WGS sequence"/>
</dbReference>
<keyword evidence="4" id="KW-1185">Reference proteome</keyword>
<dbReference type="RefSeq" id="XP_040628675.1">
    <property type="nucleotide sequence ID" value="XM_040771140.1"/>
</dbReference>
<reference evidence="3 4" key="1">
    <citation type="journal article" date="2012" name="Science">
        <title>The Paleozoic origin of enzymatic lignin decomposition reconstructed from 31 fungal genomes.</title>
        <authorList>
            <person name="Floudas D."/>
            <person name="Binder M."/>
            <person name="Riley R."/>
            <person name="Barry K."/>
            <person name="Blanchette R.A."/>
            <person name="Henrissat B."/>
            <person name="Martinez A.T."/>
            <person name="Otillar R."/>
            <person name="Spatafora J.W."/>
            <person name="Yadav J.S."/>
            <person name="Aerts A."/>
            <person name="Benoit I."/>
            <person name="Boyd A."/>
            <person name="Carlson A."/>
            <person name="Copeland A."/>
            <person name="Coutinho P.M."/>
            <person name="de Vries R.P."/>
            <person name="Ferreira P."/>
            <person name="Findley K."/>
            <person name="Foster B."/>
            <person name="Gaskell J."/>
            <person name="Glotzer D."/>
            <person name="Gorecki P."/>
            <person name="Heitman J."/>
            <person name="Hesse C."/>
            <person name="Hori C."/>
            <person name="Igarashi K."/>
            <person name="Jurgens J.A."/>
            <person name="Kallen N."/>
            <person name="Kersten P."/>
            <person name="Kohler A."/>
            <person name="Kuees U."/>
            <person name="Kumar T.K.A."/>
            <person name="Kuo A."/>
            <person name="LaButti K."/>
            <person name="Larrondo L.F."/>
            <person name="Lindquist E."/>
            <person name="Ling A."/>
            <person name="Lombard V."/>
            <person name="Lucas S."/>
            <person name="Lundell T."/>
            <person name="Martin R."/>
            <person name="McLaughlin D.J."/>
            <person name="Morgenstern I."/>
            <person name="Morin E."/>
            <person name="Murat C."/>
            <person name="Nagy L.G."/>
            <person name="Nolan M."/>
            <person name="Ohm R.A."/>
            <person name="Patyshakuliyeva A."/>
            <person name="Rokas A."/>
            <person name="Ruiz-Duenas F.J."/>
            <person name="Sabat G."/>
            <person name="Salamov A."/>
            <person name="Samejima M."/>
            <person name="Schmutz J."/>
            <person name="Slot J.C."/>
            <person name="St John F."/>
            <person name="Stenlid J."/>
            <person name="Sun H."/>
            <person name="Sun S."/>
            <person name="Syed K."/>
            <person name="Tsang A."/>
            <person name="Wiebenga A."/>
            <person name="Young D."/>
            <person name="Pisabarro A."/>
            <person name="Eastwood D.C."/>
            <person name="Martin F."/>
            <person name="Cullen D."/>
            <person name="Grigoriev I.V."/>
            <person name="Hibbett D.S."/>
        </authorList>
    </citation>
    <scope>NUCLEOTIDE SEQUENCE [LARGE SCALE GENOMIC DNA]</scope>
    <source>
        <strain evidence="3 4">DJM-731 SS1</strain>
    </source>
</reference>
<dbReference type="GeneID" id="63686202"/>